<evidence type="ECO:0000313" key="1">
    <source>
        <dbReference type="EMBL" id="KAK3888849.1"/>
    </source>
</evidence>
<keyword evidence="2" id="KW-1185">Reference proteome</keyword>
<comment type="caution">
    <text evidence="1">The sequence shown here is derived from an EMBL/GenBank/DDBJ whole genome shotgun (WGS) entry which is preliminary data.</text>
</comment>
<sequence length="106" mass="11817">MWTPSIQQHIPGSNIEPLLCLRKDTISPSLALNKLISICSAKITSPPTIGTLLKIKCGPTLISKPRMRRMRYGGLIERVKQSYYQTPCETEVPRTGPQALTLNQVQ</sequence>
<accession>A0AAE1KXQ0</accession>
<evidence type="ECO:0000313" key="2">
    <source>
        <dbReference type="Proteomes" id="UP001286313"/>
    </source>
</evidence>
<dbReference type="EMBL" id="JAWQEG010000526">
    <property type="protein sequence ID" value="KAK3888849.1"/>
    <property type="molecule type" value="Genomic_DNA"/>
</dbReference>
<organism evidence="1 2">
    <name type="scientific">Petrolisthes cinctipes</name>
    <name type="common">Flat porcelain crab</name>
    <dbReference type="NCBI Taxonomy" id="88211"/>
    <lineage>
        <taxon>Eukaryota</taxon>
        <taxon>Metazoa</taxon>
        <taxon>Ecdysozoa</taxon>
        <taxon>Arthropoda</taxon>
        <taxon>Crustacea</taxon>
        <taxon>Multicrustacea</taxon>
        <taxon>Malacostraca</taxon>
        <taxon>Eumalacostraca</taxon>
        <taxon>Eucarida</taxon>
        <taxon>Decapoda</taxon>
        <taxon>Pleocyemata</taxon>
        <taxon>Anomura</taxon>
        <taxon>Galatheoidea</taxon>
        <taxon>Porcellanidae</taxon>
        <taxon>Petrolisthes</taxon>
    </lineage>
</organism>
<protein>
    <submittedName>
        <fullName evidence="1">Uncharacterized protein</fullName>
    </submittedName>
</protein>
<gene>
    <name evidence="1" type="ORF">Pcinc_007115</name>
</gene>
<dbReference type="Proteomes" id="UP001286313">
    <property type="component" value="Unassembled WGS sequence"/>
</dbReference>
<dbReference type="AlphaFoldDB" id="A0AAE1KXQ0"/>
<reference evidence="1" key="1">
    <citation type="submission" date="2023-10" db="EMBL/GenBank/DDBJ databases">
        <title>Genome assemblies of two species of porcelain crab, Petrolisthes cinctipes and Petrolisthes manimaculis (Anomura: Porcellanidae).</title>
        <authorList>
            <person name="Angst P."/>
        </authorList>
    </citation>
    <scope>NUCLEOTIDE SEQUENCE</scope>
    <source>
        <strain evidence="1">PB745_01</strain>
        <tissue evidence="1">Gill</tissue>
    </source>
</reference>
<name>A0AAE1KXQ0_PETCI</name>
<proteinExistence type="predicted"/>